<gene>
    <name evidence="1" type="ORF">Agabi119p4_7979</name>
</gene>
<comment type="caution">
    <text evidence="1">The sequence shown here is derived from an EMBL/GenBank/DDBJ whole genome shotgun (WGS) entry which is preliminary data.</text>
</comment>
<dbReference type="Proteomes" id="UP000629468">
    <property type="component" value="Unassembled WGS sequence"/>
</dbReference>
<evidence type="ECO:0000313" key="1">
    <source>
        <dbReference type="EMBL" id="KAF7763442.1"/>
    </source>
</evidence>
<evidence type="ECO:0000313" key="2">
    <source>
        <dbReference type="Proteomes" id="UP000629468"/>
    </source>
</evidence>
<accession>A0A8H7C5U6</accession>
<organism evidence="1 2">
    <name type="scientific">Agaricus bisporus var. burnettii</name>
    <dbReference type="NCBI Taxonomy" id="192524"/>
    <lineage>
        <taxon>Eukaryota</taxon>
        <taxon>Fungi</taxon>
        <taxon>Dikarya</taxon>
        <taxon>Basidiomycota</taxon>
        <taxon>Agaricomycotina</taxon>
        <taxon>Agaricomycetes</taxon>
        <taxon>Agaricomycetidae</taxon>
        <taxon>Agaricales</taxon>
        <taxon>Agaricineae</taxon>
        <taxon>Agaricaceae</taxon>
        <taxon>Agaricus</taxon>
    </lineage>
</organism>
<sequence length="86" mass="9549">MAFSSVLIESAPNSFFLNPPTALDGTRRARKPPFADWANLITFSYNNVDIVFRCLPIFDPPPTHFTALQAESGANRQFSSTSELLN</sequence>
<dbReference type="AlphaFoldDB" id="A0A8H7C5U6"/>
<reference evidence="1 2" key="1">
    <citation type="journal article" name="Sci. Rep.">
        <title>Telomere-to-telomere assembled and centromere annotated genomes of the two main subspecies of the button mushroom Agaricus bisporus reveal especially polymorphic chromosome ends.</title>
        <authorList>
            <person name="Sonnenberg A.S.M."/>
            <person name="Sedaghat-Telgerd N."/>
            <person name="Lavrijssen B."/>
            <person name="Ohm R.A."/>
            <person name="Hendrickx P.M."/>
            <person name="Scholtmeijer K."/>
            <person name="Baars J.J.P."/>
            <person name="van Peer A."/>
        </authorList>
    </citation>
    <scope>NUCLEOTIDE SEQUENCE [LARGE SCALE GENOMIC DNA]</scope>
    <source>
        <strain evidence="1 2">H119_p4</strain>
    </source>
</reference>
<proteinExistence type="predicted"/>
<name>A0A8H7C5U6_AGABI</name>
<protein>
    <submittedName>
        <fullName evidence="1">Uncharacterized protein</fullName>
    </submittedName>
</protein>
<dbReference type="EMBL" id="JABXXO010000011">
    <property type="protein sequence ID" value="KAF7763442.1"/>
    <property type="molecule type" value="Genomic_DNA"/>
</dbReference>